<dbReference type="Proteomes" id="UP000198596">
    <property type="component" value="Unassembled WGS sequence"/>
</dbReference>
<evidence type="ECO:0000259" key="2">
    <source>
        <dbReference type="Pfam" id="PF25792"/>
    </source>
</evidence>
<keyword evidence="5" id="KW-1185">Reference proteome</keyword>
<dbReference type="AlphaFoldDB" id="A0A1I2IK18"/>
<dbReference type="Pfam" id="PF25791">
    <property type="entry name" value="WHD_BREX_BrxC"/>
    <property type="match status" value="1"/>
</dbReference>
<evidence type="ECO:0000313" key="4">
    <source>
        <dbReference type="EMBL" id="SFF42732.1"/>
    </source>
</evidence>
<dbReference type="InterPro" id="IPR027417">
    <property type="entry name" value="P-loop_NTPase"/>
</dbReference>
<dbReference type="EMBL" id="FONQ01000021">
    <property type="protein sequence ID" value="SFF42732.1"/>
    <property type="molecule type" value="Genomic_DNA"/>
</dbReference>
<evidence type="ECO:0000259" key="1">
    <source>
        <dbReference type="Pfam" id="PF25791"/>
    </source>
</evidence>
<protein>
    <recommendedName>
        <fullName evidence="6">BREX system P-loop protein BrxC</fullName>
    </recommendedName>
</protein>
<dbReference type="InterPro" id="IPR058036">
    <property type="entry name" value="BREX_BrxC_4th"/>
</dbReference>
<organism evidence="4 5">
    <name type="scientific">Flavobacterium xueshanense</name>
    <dbReference type="NCBI Taxonomy" id="935223"/>
    <lineage>
        <taxon>Bacteria</taxon>
        <taxon>Pseudomonadati</taxon>
        <taxon>Bacteroidota</taxon>
        <taxon>Flavobacteriia</taxon>
        <taxon>Flavobacteriales</taxon>
        <taxon>Flavobacteriaceae</taxon>
        <taxon>Flavobacterium</taxon>
    </lineage>
</organism>
<reference evidence="5" key="1">
    <citation type="submission" date="2016-10" db="EMBL/GenBank/DDBJ databases">
        <authorList>
            <person name="Varghese N."/>
            <person name="Submissions S."/>
        </authorList>
    </citation>
    <scope>NUCLEOTIDE SEQUENCE [LARGE SCALE GENOMIC DNA]</scope>
    <source>
        <strain evidence="5">CGMCC 1.9227</strain>
    </source>
</reference>
<feature type="domain" description="Probable ATP-binding protein BrxC 4th six-stranded beta-sheet" evidence="3">
    <location>
        <begin position="556"/>
        <end position="728"/>
    </location>
</feature>
<dbReference type="InterPro" id="IPR047679">
    <property type="entry name" value="BREX_BrxC"/>
</dbReference>
<dbReference type="STRING" id="935223.SAMN04488131_12142"/>
<evidence type="ECO:0008006" key="6">
    <source>
        <dbReference type="Google" id="ProtNLM"/>
    </source>
</evidence>
<gene>
    <name evidence="4" type="ORF">SAMN04488131_12142</name>
</gene>
<dbReference type="OrthoDB" id="3201900at2"/>
<evidence type="ECO:0000259" key="3">
    <source>
        <dbReference type="Pfam" id="PF25796"/>
    </source>
</evidence>
<dbReference type="InterPro" id="IPR058038">
    <property type="entry name" value="BREX_BrxC_wHTH"/>
</dbReference>
<name>A0A1I2IK18_9FLAO</name>
<dbReference type="NCBIfam" id="NF033441">
    <property type="entry name" value="BREX_BrxC"/>
    <property type="match status" value="1"/>
</dbReference>
<feature type="domain" description="Probable ATP-binding protein BrxC winged helix-turn-helix" evidence="1">
    <location>
        <begin position="756"/>
        <end position="851"/>
    </location>
</feature>
<proteinExistence type="predicted"/>
<feature type="domain" description="Probable ATP-binding protein BrxC alpha-helical" evidence="2">
    <location>
        <begin position="863"/>
        <end position="978"/>
    </location>
</feature>
<accession>A0A1I2IK18</accession>
<evidence type="ECO:0000313" key="5">
    <source>
        <dbReference type="Proteomes" id="UP000198596"/>
    </source>
</evidence>
<dbReference type="SUPFAM" id="SSF52540">
    <property type="entry name" value="P-loop containing nucleoside triphosphate hydrolases"/>
    <property type="match status" value="1"/>
</dbReference>
<dbReference type="InterPro" id="IPR058037">
    <property type="entry name" value="BREX_BrxC_helical"/>
</dbReference>
<dbReference type="RefSeq" id="WP_091208763.1">
    <property type="nucleotide sequence ID" value="NZ_FONQ01000021.1"/>
</dbReference>
<sequence>MIIKDFFEKDINRNIETVIKADDRDHISDEVAEYVVTKEISKKIRDFFHAYNNYGSANGVWISGFFGSGKSHLLKILSYVMENKEFDGYKSGELFAEKIEEDAMLKGDVISATRIPSESILFNIDQQAQITSKADENAILSVFYKVFFDHLGYYGFQPHVAEFEMWLDKQGKYGEFKTKFKEKNRLTWEEARSDYFDPLVTEDVASALGEMNNTDAAKYETILDDIEDRQKQSIEDFCEKVHDYIKMKPAGFRLNFFVDEVGQYISDNTKLMLNLQTVAETLATRTKGHSWILVTSQEDMEKVVGDMNKSQQNDFSRIQARFSIKIPLTSANVDEVIEKRLLKKDEVAQKHLVSTYKKDKAHLETLLSFSDAGVQFKGYKSDTDFANKYPFAPYQFDLFQQCRRALSTHNAFQGKHASVGERSMLGVFQQVIQNIEQKKDTAIVSFDMMFDGIRNELRGEIQSSIILAERNLDNNFAKKVLKTLFLVKYYGNFKTNKRNISVLMIDDVNVDLKVHEKHIDEALNLLELQSYVQRNGEVYEFLTDDEKDVEQEIKATDLDDQNITQLLKDLLFDEIIRDNKIKNLENKQDYEFTSKIDGIALGREKELEIEIITENFHDHGNELFIQSQTMGSSSMKLLMPSDALFMRDLRMYLRTDKYVKQNQSTSNRVEVKRILQEKSQLNVERRRNLVMMANKGLYSASVFLNGAKQEMSQTTDGKTHVINGFQNLIKSVYSSLRMIGAIQYSEDTIKITIKTPQDDLFGADDETISEAESEILTLINRRKKQSDRTSLNDIKNHFSRRPYGWYPNAIWTVVAKLYKRGKIELKAGSNILEDNNVLNALLNSANHGTTLVEPQTIIDPKLVKDLKQVYSEAFDESCSLNDAKEVATAFKNKIKQMNQEVGQLLVRKSQFPFLKNLQEFSETLDRLSNKEYGYFLTNLKDFEDALLDIKENLIDPIKRFMNGDQVKIYESIRSFVNSDVSNIDYVDGEEFGILKALLENSKPYQGNQIKEAKSAQDELTKKVLARIDEEKLKSITAIEKAIDDIKSKEEFNELENSNQNKIIRPFQEEITKLQGQRYIAVIRDVRAKILDNLLTKQLNEMMRLIIPVVAIPNGEPDEDKVSEPTPHYISRTSIKVNFTKSELRTEADVNEYVEALRKSFLEQIKETRRISL</sequence>
<dbReference type="Pfam" id="PF25792">
    <property type="entry name" value="BREX_BrxC_helical"/>
    <property type="match status" value="1"/>
</dbReference>
<dbReference type="Pfam" id="PF25796">
    <property type="entry name" value="BREX_BrxC_4th"/>
    <property type="match status" value="1"/>
</dbReference>